<dbReference type="WBParaSite" id="Hba_04159">
    <property type="protein sequence ID" value="Hba_04159"/>
    <property type="gene ID" value="Hba_04159"/>
</dbReference>
<sequence length="99" mass="11306">MRATLTSILNLSEKYRSHVTTSLPYSEIRREDIRPEELNTALGTFTSSIALPKIALPTLEETMLTHPHGTKPDEYREDTSSMDRISITPYQNSGYQPHR</sequence>
<protein>
    <submittedName>
        <fullName evidence="3">Uncharacterized protein</fullName>
    </submittedName>
</protein>
<reference evidence="3" key="1">
    <citation type="submission" date="2016-11" db="UniProtKB">
        <authorList>
            <consortium name="WormBaseParasite"/>
        </authorList>
    </citation>
    <scope>IDENTIFICATION</scope>
</reference>
<proteinExistence type="predicted"/>
<dbReference type="AlphaFoldDB" id="A0A1I7WGU6"/>
<accession>A0A1I7WGU6</accession>
<evidence type="ECO:0000313" key="3">
    <source>
        <dbReference type="WBParaSite" id="Hba_04159"/>
    </source>
</evidence>
<feature type="compositionally biased region" description="Polar residues" evidence="1">
    <location>
        <begin position="88"/>
        <end position="99"/>
    </location>
</feature>
<feature type="compositionally biased region" description="Basic and acidic residues" evidence="1">
    <location>
        <begin position="70"/>
        <end position="81"/>
    </location>
</feature>
<evidence type="ECO:0000313" key="2">
    <source>
        <dbReference type="Proteomes" id="UP000095283"/>
    </source>
</evidence>
<organism evidence="2 3">
    <name type="scientific">Heterorhabditis bacteriophora</name>
    <name type="common">Entomopathogenic nematode worm</name>
    <dbReference type="NCBI Taxonomy" id="37862"/>
    <lineage>
        <taxon>Eukaryota</taxon>
        <taxon>Metazoa</taxon>
        <taxon>Ecdysozoa</taxon>
        <taxon>Nematoda</taxon>
        <taxon>Chromadorea</taxon>
        <taxon>Rhabditida</taxon>
        <taxon>Rhabditina</taxon>
        <taxon>Rhabditomorpha</taxon>
        <taxon>Strongyloidea</taxon>
        <taxon>Heterorhabditidae</taxon>
        <taxon>Heterorhabditis</taxon>
    </lineage>
</organism>
<evidence type="ECO:0000256" key="1">
    <source>
        <dbReference type="SAM" id="MobiDB-lite"/>
    </source>
</evidence>
<name>A0A1I7WGU6_HETBA</name>
<keyword evidence="2" id="KW-1185">Reference proteome</keyword>
<feature type="region of interest" description="Disordered" evidence="1">
    <location>
        <begin position="62"/>
        <end position="99"/>
    </location>
</feature>
<dbReference type="Proteomes" id="UP000095283">
    <property type="component" value="Unplaced"/>
</dbReference>